<feature type="non-terminal residue" evidence="3">
    <location>
        <position position="92"/>
    </location>
</feature>
<accession>A0A382RAY0</accession>
<name>A0A382RAY0_9ZZZZ</name>
<dbReference type="SUPFAM" id="SSF53649">
    <property type="entry name" value="Alkaline phosphatase-like"/>
    <property type="match status" value="1"/>
</dbReference>
<dbReference type="InterPro" id="IPR017850">
    <property type="entry name" value="Alkaline_phosphatase_core_sf"/>
</dbReference>
<feature type="compositionally biased region" description="Polar residues" evidence="1">
    <location>
        <begin position="81"/>
        <end position="92"/>
    </location>
</feature>
<dbReference type="InterPro" id="IPR052701">
    <property type="entry name" value="GAG_Ulvan_Degrading_Sulfatases"/>
</dbReference>
<evidence type="ECO:0000256" key="1">
    <source>
        <dbReference type="SAM" id="MobiDB-lite"/>
    </source>
</evidence>
<dbReference type="Pfam" id="PF00884">
    <property type="entry name" value="Sulfatase"/>
    <property type="match status" value="1"/>
</dbReference>
<gene>
    <name evidence="3" type="ORF">METZ01_LOCUS347727</name>
</gene>
<dbReference type="InterPro" id="IPR000917">
    <property type="entry name" value="Sulfatase_N"/>
</dbReference>
<dbReference type="PANTHER" id="PTHR43751">
    <property type="entry name" value="SULFATASE"/>
    <property type="match status" value="1"/>
</dbReference>
<dbReference type="EMBL" id="UINC01120409">
    <property type="protein sequence ID" value="SVC94873.1"/>
    <property type="molecule type" value="Genomic_DNA"/>
</dbReference>
<dbReference type="AlphaFoldDB" id="A0A382RAY0"/>
<evidence type="ECO:0000259" key="2">
    <source>
        <dbReference type="Pfam" id="PF00884"/>
    </source>
</evidence>
<feature type="region of interest" description="Disordered" evidence="1">
    <location>
        <begin position="70"/>
        <end position="92"/>
    </location>
</feature>
<sequence length="92" mass="10118">MNRPNVLLICVEHWSGRRIGALGHPMLTPTLDQLIGNGVAYTNAYATTPSCIPARRELMTGTFSRTHGDRVFNETLPMPSTPTMAQTFRDSG</sequence>
<dbReference type="PANTHER" id="PTHR43751:SF3">
    <property type="entry name" value="SULFATASE N-TERMINAL DOMAIN-CONTAINING PROTEIN"/>
    <property type="match status" value="1"/>
</dbReference>
<proteinExistence type="predicted"/>
<evidence type="ECO:0000313" key="3">
    <source>
        <dbReference type="EMBL" id="SVC94873.1"/>
    </source>
</evidence>
<organism evidence="3">
    <name type="scientific">marine metagenome</name>
    <dbReference type="NCBI Taxonomy" id="408172"/>
    <lineage>
        <taxon>unclassified sequences</taxon>
        <taxon>metagenomes</taxon>
        <taxon>ecological metagenomes</taxon>
    </lineage>
</organism>
<protein>
    <recommendedName>
        <fullName evidence="2">Sulfatase N-terminal domain-containing protein</fullName>
    </recommendedName>
</protein>
<reference evidence="3" key="1">
    <citation type="submission" date="2018-05" db="EMBL/GenBank/DDBJ databases">
        <authorList>
            <person name="Lanie J.A."/>
            <person name="Ng W.-L."/>
            <person name="Kazmierczak K.M."/>
            <person name="Andrzejewski T.M."/>
            <person name="Davidsen T.M."/>
            <person name="Wayne K.J."/>
            <person name="Tettelin H."/>
            <person name="Glass J.I."/>
            <person name="Rusch D."/>
            <person name="Podicherti R."/>
            <person name="Tsui H.-C.T."/>
            <person name="Winkler M.E."/>
        </authorList>
    </citation>
    <scope>NUCLEOTIDE SEQUENCE</scope>
</reference>
<feature type="domain" description="Sulfatase N-terminal" evidence="2">
    <location>
        <begin position="4"/>
        <end position="92"/>
    </location>
</feature>
<dbReference type="Gene3D" id="3.40.720.10">
    <property type="entry name" value="Alkaline Phosphatase, subunit A"/>
    <property type="match status" value="1"/>
</dbReference>